<dbReference type="STRING" id="402600.SAMN05216188_110115"/>
<name>A0A1H9NBC4_9PSEU</name>
<keyword evidence="2" id="KW-1185">Reference proteome</keyword>
<dbReference type="InterPro" id="IPR023214">
    <property type="entry name" value="HAD_sf"/>
</dbReference>
<protein>
    <submittedName>
        <fullName evidence="1">Uncharacterized protein</fullName>
    </submittedName>
</protein>
<accession>A0A1H9NBC4</accession>
<evidence type="ECO:0000313" key="2">
    <source>
        <dbReference type="Proteomes" id="UP000199352"/>
    </source>
</evidence>
<organism evidence="1 2">
    <name type="scientific">Lentzea xinjiangensis</name>
    <dbReference type="NCBI Taxonomy" id="402600"/>
    <lineage>
        <taxon>Bacteria</taxon>
        <taxon>Bacillati</taxon>
        <taxon>Actinomycetota</taxon>
        <taxon>Actinomycetes</taxon>
        <taxon>Pseudonocardiales</taxon>
        <taxon>Pseudonocardiaceae</taxon>
        <taxon>Lentzea</taxon>
    </lineage>
</organism>
<reference evidence="2" key="1">
    <citation type="submission" date="2016-10" db="EMBL/GenBank/DDBJ databases">
        <authorList>
            <person name="Varghese N."/>
            <person name="Submissions S."/>
        </authorList>
    </citation>
    <scope>NUCLEOTIDE SEQUENCE [LARGE SCALE GENOMIC DNA]</scope>
    <source>
        <strain evidence="2">CGMCC 4.3525</strain>
    </source>
</reference>
<dbReference type="AlphaFoldDB" id="A0A1H9NBC4"/>
<dbReference type="EMBL" id="FOFR01000010">
    <property type="protein sequence ID" value="SER33121.1"/>
    <property type="molecule type" value="Genomic_DNA"/>
</dbReference>
<evidence type="ECO:0000313" key="1">
    <source>
        <dbReference type="EMBL" id="SER33121.1"/>
    </source>
</evidence>
<dbReference type="InterPro" id="IPR036412">
    <property type="entry name" value="HAD-like_sf"/>
</dbReference>
<gene>
    <name evidence="1" type="ORF">SAMN05216188_110115</name>
</gene>
<proteinExistence type="predicted"/>
<dbReference type="Proteomes" id="UP000199352">
    <property type="component" value="Unassembled WGS sequence"/>
</dbReference>
<dbReference type="Gene3D" id="3.40.50.1000">
    <property type="entry name" value="HAD superfamily/HAD-like"/>
    <property type="match status" value="1"/>
</dbReference>
<dbReference type="SUPFAM" id="SSF56784">
    <property type="entry name" value="HAD-like"/>
    <property type="match status" value="1"/>
</dbReference>
<sequence length="100" mass="10167">MTRKDMARGKPGCEGYLRGAAALGLPISECAVFEGGIIGVSAGLAANPAHLIGVGIAALRTAAPVVVRDMRGIRWTGGGLHLPYILRRSSVASQAGKGSI</sequence>